<gene>
    <name evidence="2" type="ORF">AK812_SmicGene18579</name>
</gene>
<evidence type="ECO:0000313" key="2">
    <source>
        <dbReference type="EMBL" id="OLP98928.1"/>
    </source>
</evidence>
<name>A0A1Q9DUW4_SYMMI</name>
<evidence type="ECO:0000256" key="1">
    <source>
        <dbReference type="SAM" id="MobiDB-lite"/>
    </source>
</evidence>
<comment type="caution">
    <text evidence="2">The sequence shown here is derived from an EMBL/GenBank/DDBJ whole genome shotgun (WGS) entry which is preliminary data.</text>
</comment>
<dbReference type="EMBL" id="LSRX01000381">
    <property type="protein sequence ID" value="OLP98928.1"/>
    <property type="molecule type" value="Genomic_DNA"/>
</dbReference>
<evidence type="ECO:0000313" key="3">
    <source>
        <dbReference type="Proteomes" id="UP000186817"/>
    </source>
</evidence>
<dbReference type="Proteomes" id="UP000186817">
    <property type="component" value="Unassembled WGS sequence"/>
</dbReference>
<keyword evidence="3" id="KW-1185">Reference proteome</keyword>
<protein>
    <submittedName>
        <fullName evidence="2">Uncharacterized protein</fullName>
    </submittedName>
</protein>
<sequence>MQLRSLTARHIAEEEEEEEEEEEGRFRGRDVDRSPAWALDAHAVGPNVDSWMSSMDHGRLECSVRQINPMTPWTPGLMGERISAQGVGQGRFDLILDDHRRAIALFDRRHRLSDYSSAAEQSMRGNPEGNRVRSDQGAMIGVSKMSLQGTTILGQEEDLPVEEYPDGGHWYRRIEPRQLVMELIARTTFYAI</sequence>
<dbReference type="AlphaFoldDB" id="A0A1Q9DUW4"/>
<feature type="compositionally biased region" description="Acidic residues" evidence="1">
    <location>
        <begin position="13"/>
        <end position="23"/>
    </location>
</feature>
<feature type="region of interest" description="Disordered" evidence="1">
    <location>
        <begin position="1"/>
        <end position="29"/>
    </location>
</feature>
<reference evidence="2 3" key="1">
    <citation type="submission" date="2016-02" db="EMBL/GenBank/DDBJ databases">
        <title>Genome analysis of coral dinoflagellate symbionts highlights evolutionary adaptations to a symbiotic lifestyle.</title>
        <authorList>
            <person name="Aranda M."/>
            <person name="Li Y."/>
            <person name="Liew Y.J."/>
            <person name="Baumgarten S."/>
            <person name="Simakov O."/>
            <person name="Wilson M."/>
            <person name="Piel J."/>
            <person name="Ashoor H."/>
            <person name="Bougouffa S."/>
            <person name="Bajic V.B."/>
            <person name="Ryu T."/>
            <person name="Ravasi T."/>
            <person name="Bayer T."/>
            <person name="Micklem G."/>
            <person name="Kim H."/>
            <person name="Bhak J."/>
            <person name="Lajeunesse T.C."/>
            <person name="Voolstra C.R."/>
        </authorList>
    </citation>
    <scope>NUCLEOTIDE SEQUENCE [LARGE SCALE GENOMIC DNA]</scope>
    <source>
        <strain evidence="2 3">CCMP2467</strain>
    </source>
</reference>
<proteinExistence type="predicted"/>
<accession>A0A1Q9DUW4</accession>
<organism evidence="2 3">
    <name type="scientific">Symbiodinium microadriaticum</name>
    <name type="common">Dinoflagellate</name>
    <name type="synonym">Zooxanthella microadriatica</name>
    <dbReference type="NCBI Taxonomy" id="2951"/>
    <lineage>
        <taxon>Eukaryota</taxon>
        <taxon>Sar</taxon>
        <taxon>Alveolata</taxon>
        <taxon>Dinophyceae</taxon>
        <taxon>Suessiales</taxon>
        <taxon>Symbiodiniaceae</taxon>
        <taxon>Symbiodinium</taxon>
    </lineage>
</organism>